<proteinExistence type="inferred from homology"/>
<comment type="pathway">
    <text evidence="1">Secondary metabolite biosynthesis.</text>
</comment>
<dbReference type="InParanoid" id="A0A165K4W0"/>
<name>A0A165K4W0_EXIGL</name>
<evidence type="ECO:0000313" key="5">
    <source>
        <dbReference type="EMBL" id="KZV95794.1"/>
    </source>
</evidence>
<keyword evidence="6" id="KW-1185">Reference proteome</keyword>
<dbReference type="PANTHER" id="PTHR35897">
    <property type="entry name" value="METHYLTRANSFERASE AUSD"/>
    <property type="match status" value="1"/>
</dbReference>
<dbReference type="Proteomes" id="UP000077266">
    <property type="component" value="Unassembled WGS sequence"/>
</dbReference>
<evidence type="ECO:0000256" key="3">
    <source>
        <dbReference type="ARBA" id="ARBA00022691"/>
    </source>
</evidence>
<evidence type="ECO:0008006" key="7">
    <source>
        <dbReference type="Google" id="ProtNLM"/>
    </source>
</evidence>
<keyword evidence="2" id="KW-0808">Transferase</keyword>
<evidence type="ECO:0000313" key="6">
    <source>
        <dbReference type="Proteomes" id="UP000077266"/>
    </source>
</evidence>
<reference evidence="5 6" key="1">
    <citation type="journal article" date="2016" name="Mol. Biol. Evol.">
        <title>Comparative Genomics of Early-Diverging Mushroom-Forming Fungi Provides Insights into the Origins of Lignocellulose Decay Capabilities.</title>
        <authorList>
            <person name="Nagy L.G."/>
            <person name="Riley R."/>
            <person name="Tritt A."/>
            <person name="Adam C."/>
            <person name="Daum C."/>
            <person name="Floudas D."/>
            <person name="Sun H."/>
            <person name="Yadav J.S."/>
            <person name="Pangilinan J."/>
            <person name="Larsson K.H."/>
            <person name="Matsuura K."/>
            <person name="Barry K."/>
            <person name="Labutti K."/>
            <person name="Kuo R."/>
            <person name="Ohm R.A."/>
            <person name="Bhattacharya S.S."/>
            <person name="Shirouzu T."/>
            <person name="Yoshinaga Y."/>
            <person name="Martin F.M."/>
            <person name="Grigoriev I.V."/>
            <person name="Hibbett D.S."/>
        </authorList>
    </citation>
    <scope>NUCLEOTIDE SEQUENCE [LARGE SCALE GENOMIC DNA]</scope>
    <source>
        <strain evidence="5 6">HHB12029</strain>
    </source>
</reference>
<accession>A0A165K4W0</accession>
<dbReference type="PANTHER" id="PTHR35897:SF1">
    <property type="entry name" value="METHYLTRANSFERASE AUSD"/>
    <property type="match status" value="1"/>
</dbReference>
<dbReference type="OrthoDB" id="2094832at2759"/>
<dbReference type="InterPro" id="IPR029063">
    <property type="entry name" value="SAM-dependent_MTases_sf"/>
</dbReference>
<dbReference type="SUPFAM" id="SSF53335">
    <property type="entry name" value="S-adenosyl-L-methionine-dependent methyltransferases"/>
    <property type="match status" value="1"/>
</dbReference>
<protein>
    <recommendedName>
        <fullName evidence="7">Methyltransferase domain-containing protein</fullName>
    </recommendedName>
</protein>
<evidence type="ECO:0000256" key="1">
    <source>
        <dbReference type="ARBA" id="ARBA00005179"/>
    </source>
</evidence>
<evidence type="ECO:0000256" key="4">
    <source>
        <dbReference type="ARBA" id="ARBA00038314"/>
    </source>
</evidence>
<evidence type="ECO:0000256" key="2">
    <source>
        <dbReference type="ARBA" id="ARBA00022679"/>
    </source>
</evidence>
<dbReference type="InterPro" id="IPR051654">
    <property type="entry name" value="Meroterpenoid_MTases"/>
</dbReference>
<keyword evidence="3" id="KW-0949">S-adenosyl-L-methionine</keyword>
<dbReference type="Gene3D" id="3.40.50.150">
    <property type="entry name" value="Vaccinia Virus protein VP39"/>
    <property type="match status" value="1"/>
</dbReference>
<dbReference type="STRING" id="1314781.A0A165K4W0"/>
<gene>
    <name evidence="5" type="ORF">EXIGLDRAFT_765871</name>
</gene>
<dbReference type="EMBL" id="KV425951">
    <property type="protein sequence ID" value="KZV95794.1"/>
    <property type="molecule type" value="Genomic_DNA"/>
</dbReference>
<dbReference type="GO" id="GO:0016740">
    <property type="term" value="F:transferase activity"/>
    <property type="evidence" value="ECO:0007669"/>
    <property type="project" value="UniProtKB-KW"/>
</dbReference>
<organism evidence="5 6">
    <name type="scientific">Exidia glandulosa HHB12029</name>
    <dbReference type="NCBI Taxonomy" id="1314781"/>
    <lineage>
        <taxon>Eukaryota</taxon>
        <taxon>Fungi</taxon>
        <taxon>Dikarya</taxon>
        <taxon>Basidiomycota</taxon>
        <taxon>Agaricomycotina</taxon>
        <taxon>Agaricomycetes</taxon>
        <taxon>Auriculariales</taxon>
        <taxon>Exidiaceae</taxon>
        <taxon>Exidia</taxon>
    </lineage>
</organism>
<dbReference type="AlphaFoldDB" id="A0A165K4W0"/>
<sequence>MSVPAPTIPDAWYARQAETPLDPNLLVLRGEEAEFFKTQTGIKDDEKLKEHILDVQRRAFAVWPYPCIRRFGFTKLKISRFPVYEEALRLGREREGAILLDLGCCFGNDARKAVSDGFPGTQVIASDLRGEFWTLGHELFRDTPETCKIRFVEGDVFSSAFINPHETSLVDSTDPIAKCLETKSLNPLQKRVSLIHTSAFFHLFDEAGQFEIAKRCEALLSMQPGSMIFGSHGGAATAGIRNEGRDAWAHSPESWKEMWKKAVPDGSVQVEAQIVDWERERGPEGVQLTNVEAREIRQGRRPDGGWLVWVVRRV</sequence>
<comment type="similarity">
    <text evidence="4">Belongs to the class I-like SAM-binding methyltransferase superfamily.</text>
</comment>